<sequence>MATIDHRSQCGECQAQLVHLVGDPSVPYEDIEPLEGGPPTLVEHTEERCQFHQFLTPDPRNHVLPGNAAWLTKRATDQPRKLRFRRWVRE</sequence>
<proteinExistence type="predicted"/>
<keyword evidence="2" id="KW-1185">Reference proteome</keyword>
<dbReference type="EMBL" id="BAABJP010000008">
    <property type="protein sequence ID" value="GAA5154478.1"/>
    <property type="molecule type" value="Genomic_DNA"/>
</dbReference>
<organism evidence="1 2">
    <name type="scientific">Pseudonocardia eucalypti</name>
    <dbReference type="NCBI Taxonomy" id="648755"/>
    <lineage>
        <taxon>Bacteria</taxon>
        <taxon>Bacillati</taxon>
        <taxon>Actinomycetota</taxon>
        <taxon>Actinomycetes</taxon>
        <taxon>Pseudonocardiales</taxon>
        <taxon>Pseudonocardiaceae</taxon>
        <taxon>Pseudonocardia</taxon>
    </lineage>
</organism>
<dbReference type="RefSeq" id="WP_185061575.1">
    <property type="nucleotide sequence ID" value="NZ_BAABJP010000008.1"/>
</dbReference>
<evidence type="ECO:0000313" key="2">
    <source>
        <dbReference type="Proteomes" id="UP001428817"/>
    </source>
</evidence>
<name>A0ABP9Q309_9PSEU</name>
<accession>A0ABP9Q309</accession>
<dbReference type="Proteomes" id="UP001428817">
    <property type="component" value="Unassembled WGS sequence"/>
</dbReference>
<gene>
    <name evidence="1" type="ORF">GCM10023321_26350</name>
</gene>
<comment type="caution">
    <text evidence="1">The sequence shown here is derived from an EMBL/GenBank/DDBJ whole genome shotgun (WGS) entry which is preliminary data.</text>
</comment>
<evidence type="ECO:0000313" key="1">
    <source>
        <dbReference type="EMBL" id="GAA5154478.1"/>
    </source>
</evidence>
<reference evidence="2" key="1">
    <citation type="journal article" date="2019" name="Int. J. Syst. Evol. Microbiol.">
        <title>The Global Catalogue of Microorganisms (GCM) 10K type strain sequencing project: providing services to taxonomists for standard genome sequencing and annotation.</title>
        <authorList>
            <consortium name="The Broad Institute Genomics Platform"/>
            <consortium name="The Broad Institute Genome Sequencing Center for Infectious Disease"/>
            <person name="Wu L."/>
            <person name="Ma J."/>
        </authorList>
    </citation>
    <scope>NUCLEOTIDE SEQUENCE [LARGE SCALE GENOMIC DNA]</scope>
    <source>
        <strain evidence="2">JCM 18303</strain>
    </source>
</reference>
<protein>
    <submittedName>
        <fullName evidence="1">Uncharacterized protein</fullName>
    </submittedName>
</protein>